<evidence type="ECO:0000313" key="11">
    <source>
        <dbReference type="EMBL" id="RDI43426.1"/>
    </source>
</evidence>
<dbReference type="PANTHER" id="PTHR10210">
    <property type="entry name" value="RIBOSE-PHOSPHATE DIPHOSPHOKINASE FAMILY MEMBER"/>
    <property type="match status" value="1"/>
</dbReference>
<dbReference type="GO" id="GO:0004749">
    <property type="term" value="F:ribose phosphate diphosphokinase activity"/>
    <property type="evidence" value="ECO:0007669"/>
    <property type="project" value="UniProtKB-EC"/>
</dbReference>
<dbReference type="GO" id="GO:0002189">
    <property type="term" value="C:ribose phosphate diphosphokinase complex"/>
    <property type="evidence" value="ECO:0007669"/>
    <property type="project" value="TreeGrafter"/>
</dbReference>
<comment type="similarity">
    <text evidence="8">Belongs to the ribose-phosphate pyrophosphokinase family.</text>
</comment>
<dbReference type="AlphaFoldDB" id="A0A370GJL3"/>
<evidence type="ECO:0000313" key="12">
    <source>
        <dbReference type="Proteomes" id="UP000254720"/>
    </source>
</evidence>
<evidence type="ECO:0000259" key="9">
    <source>
        <dbReference type="Pfam" id="PF00156"/>
    </source>
</evidence>
<dbReference type="RefSeq" id="WP_114834453.1">
    <property type="nucleotide sequence ID" value="NZ_LR699114.1"/>
</dbReference>
<evidence type="ECO:0000256" key="4">
    <source>
        <dbReference type="ARBA" id="ARBA00022741"/>
    </source>
</evidence>
<dbReference type="SMART" id="SM01400">
    <property type="entry name" value="Pribosyltran_N"/>
    <property type="match status" value="1"/>
</dbReference>
<dbReference type="Gene3D" id="3.40.50.2020">
    <property type="match status" value="2"/>
</dbReference>
<evidence type="ECO:0000256" key="2">
    <source>
        <dbReference type="ARBA" id="ARBA00022679"/>
    </source>
</evidence>
<dbReference type="PANTHER" id="PTHR10210:SF32">
    <property type="entry name" value="RIBOSE-PHOSPHATE PYROPHOSPHOKINASE 2"/>
    <property type="match status" value="1"/>
</dbReference>
<evidence type="ECO:0000256" key="8">
    <source>
        <dbReference type="RuleBase" id="RU004324"/>
    </source>
</evidence>
<evidence type="ECO:0000259" key="10">
    <source>
        <dbReference type="Pfam" id="PF13793"/>
    </source>
</evidence>
<reference evidence="11 12" key="1">
    <citation type="submission" date="2018-07" db="EMBL/GenBank/DDBJ databases">
        <title>Genomic Encyclopedia of Type Strains, Phase IV (KMG-IV): sequencing the most valuable type-strain genomes for metagenomic binning, comparative biology and taxonomic classification.</title>
        <authorList>
            <person name="Goeker M."/>
        </authorList>
    </citation>
    <scope>NUCLEOTIDE SEQUENCE [LARGE SCALE GENOMIC DNA]</scope>
    <source>
        <strain evidence="11 12">DSM 16500</strain>
    </source>
</reference>
<dbReference type="SUPFAM" id="SSF53271">
    <property type="entry name" value="PRTase-like"/>
    <property type="match status" value="2"/>
</dbReference>
<dbReference type="NCBIfam" id="TIGR01251">
    <property type="entry name" value="ribP_PPkin"/>
    <property type="match status" value="1"/>
</dbReference>
<organism evidence="11 12">
    <name type="scientific">Aquicella lusitana</name>
    <dbReference type="NCBI Taxonomy" id="254246"/>
    <lineage>
        <taxon>Bacteria</taxon>
        <taxon>Pseudomonadati</taxon>
        <taxon>Pseudomonadota</taxon>
        <taxon>Gammaproteobacteria</taxon>
        <taxon>Legionellales</taxon>
        <taxon>Coxiellaceae</taxon>
        <taxon>Aquicella</taxon>
    </lineage>
</organism>
<dbReference type="Proteomes" id="UP000254720">
    <property type="component" value="Unassembled WGS sequence"/>
</dbReference>
<keyword evidence="6" id="KW-0067">ATP-binding</keyword>
<evidence type="ECO:0000256" key="1">
    <source>
        <dbReference type="ARBA" id="ARBA00013247"/>
    </source>
</evidence>
<proteinExistence type="inferred from homology"/>
<dbReference type="EC" id="2.7.6.1" evidence="1"/>
<dbReference type="InterPro" id="IPR029099">
    <property type="entry name" value="Pribosyltran_N"/>
</dbReference>
<comment type="catalytic activity">
    <reaction evidence="7">
        <text>D-ribose 5-phosphate + ATP = 5-phospho-alpha-D-ribose 1-diphosphate + AMP + H(+)</text>
        <dbReference type="Rhea" id="RHEA:15609"/>
        <dbReference type="ChEBI" id="CHEBI:15378"/>
        <dbReference type="ChEBI" id="CHEBI:30616"/>
        <dbReference type="ChEBI" id="CHEBI:58017"/>
        <dbReference type="ChEBI" id="CHEBI:78346"/>
        <dbReference type="ChEBI" id="CHEBI:456215"/>
        <dbReference type="EC" id="2.7.6.1"/>
    </reaction>
</comment>
<dbReference type="FunFam" id="3.40.50.2020:FF:000014">
    <property type="entry name" value="Ribose-phosphate pyrophosphokinase 1"/>
    <property type="match status" value="1"/>
</dbReference>
<keyword evidence="4" id="KW-0547">Nucleotide-binding</keyword>
<accession>A0A370GJL3</accession>
<dbReference type="GO" id="GO:0000287">
    <property type="term" value="F:magnesium ion binding"/>
    <property type="evidence" value="ECO:0007669"/>
    <property type="project" value="InterPro"/>
</dbReference>
<dbReference type="NCBIfam" id="NF005537">
    <property type="entry name" value="PRK07199.1"/>
    <property type="match status" value="1"/>
</dbReference>
<keyword evidence="2" id="KW-0808">Transferase</keyword>
<evidence type="ECO:0000256" key="7">
    <source>
        <dbReference type="ARBA" id="ARBA00049535"/>
    </source>
</evidence>
<evidence type="ECO:0000256" key="3">
    <source>
        <dbReference type="ARBA" id="ARBA00022727"/>
    </source>
</evidence>
<feature type="domain" description="Ribose-phosphate pyrophosphokinase N-terminal" evidence="10">
    <location>
        <begin position="6"/>
        <end position="116"/>
    </location>
</feature>
<dbReference type="Pfam" id="PF13793">
    <property type="entry name" value="Pribosyltran_N"/>
    <property type="match status" value="1"/>
</dbReference>
<feature type="domain" description="Phosphoribosyltransferase" evidence="9">
    <location>
        <begin position="151"/>
        <end position="269"/>
    </location>
</feature>
<dbReference type="OrthoDB" id="324294at2"/>
<evidence type="ECO:0000256" key="5">
    <source>
        <dbReference type="ARBA" id="ARBA00022777"/>
    </source>
</evidence>
<dbReference type="GO" id="GO:0005737">
    <property type="term" value="C:cytoplasm"/>
    <property type="evidence" value="ECO:0007669"/>
    <property type="project" value="TreeGrafter"/>
</dbReference>
<protein>
    <recommendedName>
        <fullName evidence="1">ribose-phosphate diphosphokinase</fullName>
        <ecNumber evidence="1">2.7.6.1</ecNumber>
    </recommendedName>
</protein>
<name>A0A370GJL3_9COXI</name>
<dbReference type="InterPro" id="IPR029057">
    <property type="entry name" value="PRTase-like"/>
</dbReference>
<dbReference type="InterPro" id="IPR005946">
    <property type="entry name" value="Rib-P_diPkinase"/>
</dbReference>
<dbReference type="GO" id="GO:0016301">
    <property type="term" value="F:kinase activity"/>
    <property type="evidence" value="ECO:0007669"/>
    <property type="project" value="UniProtKB-KW"/>
</dbReference>
<dbReference type="GO" id="GO:0005524">
    <property type="term" value="F:ATP binding"/>
    <property type="evidence" value="ECO:0007669"/>
    <property type="project" value="UniProtKB-KW"/>
</dbReference>
<dbReference type="CDD" id="cd06223">
    <property type="entry name" value="PRTases_typeI"/>
    <property type="match status" value="2"/>
</dbReference>
<comment type="caution">
    <text evidence="11">The sequence shown here is derived from an EMBL/GenBank/DDBJ whole genome shotgun (WGS) entry which is preliminary data.</text>
</comment>
<keyword evidence="3 8" id="KW-0545">Nucleotide biosynthesis</keyword>
<keyword evidence="12" id="KW-1185">Reference proteome</keyword>
<dbReference type="InterPro" id="IPR000836">
    <property type="entry name" value="PRTase_dom"/>
</dbReference>
<dbReference type="GO" id="GO:0006164">
    <property type="term" value="P:purine nucleotide biosynthetic process"/>
    <property type="evidence" value="ECO:0007669"/>
    <property type="project" value="TreeGrafter"/>
</dbReference>
<gene>
    <name evidence="11" type="ORF">C8D86_11182</name>
</gene>
<keyword evidence="5 11" id="KW-0418">Kinase</keyword>
<evidence type="ECO:0000256" key="6">
    <source>
        <dbReference type="ARBA" id="ARBA00022840"/>
    </source>
</evidence>
<sequence length="297" mass="32769">MKNSIIMPLPAYTQLAVALASQLRIEIGTIEVRNFPDDESYIRLDSDVKNKTVILVCGLEHPNNKSMPLMFAAQTIKELGAKSVCLITPYLPYMRQDKRFKPGEAITAVLFANYLSSWIDCLMTVDPHLHRIKNLEEIYSTSSIVVLHSTKKIAEWILTHVDSPFIIGPDEESLQWVAEVAALASAPYTVIKKTRYGDKKVSVAVPEIKDTGKTPVLVDDIISTGTTMLAAIQELVARGFKKPVCIGVHALFNNEAYNGLLHAGAQQIATCNTIAHPSNRIDITDVIVEGVKCLKLN</sequence>
<dbReference type="EMBL" id="QQAX01000011">
    <property type="protein sequence ID" value="RDI43426.1"/>
    <property type="molecule type" value="Genomic_DNA"/>
</dbReference>
<dbReference type="GO" id="GO:0006015">
    <property type="term" value="P:5-phosphoribose 1-diphosphate biosynthetic process"/>
    <property type="evidence" value="ECO:0007669"/>
    <property type="project" value="TreeGrafter"/>
</dbReference>
<dbReference type="Pfam" id="PF00156">
    <property type="entry name" value="Pribosyltran"/>
    <property type="match status" value="1"/>
</dbReference>